<evidence type="ECO:0000259" key="5">
    <source>
        <dbReference type="Pfam" id="PF08718"/>
    </source>
</evidence>
<feature type="region of interest" description="Disordered" evidence="3">
    <location>
        <begin position="1"/>
        <end position="30"/>
    </location>
</feature>
<evidence type="ECO:0000256" key="1">
    <source>
        <dbReference type="ARBA" id="ARBA00022614"/>
    </source>
</evidence>
<sequence length="810" mass="88314">MEQPRSPSPVPRRSPSDQIEHLTQHMSMKVATNVLAEMKLRSRSTVSMARGDSYASSNSSSNGDDDSSDGSSPETSPMAAVAPLRSPRHADPDASDASSSTEALLMPGKAFLQSFYAFLKEHRKSLRQRNPRLQVVLNPPCLHYLEHCFYAMLLPLYGPDGTCVLQWETKKDTPEVTTDDAPRGMSKTQRMLKLAGFVLHIVDLHIQTLPDSLSLPSQCNLGLFSSLLYLRLDSMPLNLIQGLVSFKKQLLELTLLHIPLHSVADVLGSIEPYEATDAGSPIWSSLTSLGLIDCGLTKLDASLALAPSLTQINLSSNTLTSLSHLENCPQLSHVNVSGNALLHLDGAHRSLANVTSLVLHTNQLSSVKGIAKMYGLQALDLSHNAISSLSDVAPLAALPLLQVVTLTGNPLEMDEDAYRHEVLQLFGKDVLLDSVPWTPSELQRGSFTRRKSLAVVTELDSAPLDPPLAPSSDGKHRHDVQWHKSLAPAKLYDVVARVGMTCVLLVVAQAIATCLWARDEESETLTTLVVSGIGGTVLLLALPLSLLTYVLQQAHLTSPPAPPASSMGSPKPPLSPRMQRELAANHMFPDDDDDDDDALRSATSTACSLSVWSTALEVLVDNAEHMPLQDFLVMCQETAGLLHLLGPTGAFALKSLTPELARLDVAWRNTAKDADVTLQALMGAEDTDTDGRDDVTSNVLRIVPVLAYVKNLCLEMEKDRDLSLRHCASKAYLTSVAKQQKHPWLVQKAVLSAMQLNPMTRESLIGLWRPHDGIDDDEDAEASLIEERLHACGHMLDIVLRHLETWYESL</sequence>
<dbReference type="GO" id="GO:0005737">
    <property type="term" value="C:cytoplasm"/>
    <property type="evidence" value="ECO:0007669"/>
    <property type="project" value="InterPro"/>
</dbReference>
<feature type="domain" description="Glycolipid transfer protein" evidence="5">
    <location>
        <begin position="627"/>
        <end position="760"/>
    </location>
</feature>
<dbReference type="SUPFAM" id="SSF52075">
    <property type="entry name" value="Outer arm dynein light chain 1"/>
    <property type="match status" value="1"/>
</dbReference>
<accession>T0SIN2</accession>
<feature type="transmembrane region" description="Helical" evidence="4">
    <location>
        <begin position="494"/>
        <end position="516"/>
    </location>
</feature>
<dbReference type="GO" id="GO:0120013">
    <property type="term" value="F:lipid transfer activity"/>
    <property type="evidence" value="ECO:0007669"/>
    <property type="project" value="InterPro"/>
</dbReference>
<dbReference type="OrthoDB" id="430293at2759"/>
<dbReference type="AlphaFoldDB" id="T0SIN2"/>
<evidence type="ECO:0000256" key="2">
    <source>
        <dbReference type="ARBA" id="ARBA00022737"/>
    </source>
</evidence>
<dbReference type="Proteomes" id="UP000030762">
    <property type="component" value="Unassembled WGS sequence"/>
</dbReference>
<feature type="compositionally biased region" description="Pro residues" evidence="3">
    <location>
        <begin position="1"/>
        <end position="12"/>
    </location>
</feature>
<name>T0SIN2_SAPDV</name>
<keyword evidence="4" id="KW-0472">Membrane</keyword>
<reference evidence="6 7" key="1">
    <citation type="submission" date="2012-04" db="EMBL/GenBank/DDBJ databases">
        <title>The Genome Sequence of Saprolegnia declina VS20.</title>
        <authorList>
            <consortium name="The Broad Institute Genome Sequencing Platform"/>
            <person name="Russ C."/>
            <person name="Nusbaum C."/>
            <person name="Tyler B."/>
            <person name="van West P."/>
            <person name="Dieguez-Uribeondo J."/>
            <person name="de Bruijn I."/>
            <person name="Tripathy S."/>
            <person name="Jiang R."/>
            <person name="Young S.K."/>
            <person name="Zeng Q."/>
            <person name="Gargeya S."/>
            <person name="Fitzgerald M."/>
            <person name="Haas B."/>
            <person name="Abouelleil A."/>
            <person name="Alvarado L."/>
            <person name="Arachchi H.M."/>
            <person name="Berlin A."/>
            <person name="Chapman S.B."/>
            <person name="Goldberg J."/>
            <person name="Griggs A."/>
            <person name="Gujja S."/>
            <person name="Hansen M."/>
            <person name="Howarth C."/>
            <person name="Imamovic A."/>
            <person name="Larimer J."/>
            <person name="McCowen C."/>
            <person name="Montmayeur A."/>
            <person name="Murphy C."/>
            <person name="Neiman D."/>
            <person name="Pearson M."/>
            <person name="Priest M."/>
            <person name="Roberts A."/>
            <person name="Saif S."/>
            <person name="Shea T."/>
            <person name="Sisk P."/>
            <person name="Sykes S."/>
            <person name="Wortman J."/>
            <person name="Nusbaum C."/>
            <person name="Birren B."/>
        </authorList>
    </citation>
    <scope>NUCLEOTIDE SEQUENCE [LARGE SCALE GENOMIC DNA]</scope>
    <source>
        <strain evidence="6 7">VS20</strain>
    </source>
</reference>
<dbReference type="PANTHER" id="PTHR15454">
    <property type="entry name" value="NISCHARIN RELATED"/>
    <property type="match status" value="1"/>
</dbReference>
<dbReference type="PROSITE" id="PS51450">
    <property type="entry name" value="LRR"/>
    <property type="match status" value="2"/>
</dbReference>
<dbReference type="EMBL" id="JH767132">
    <property type="protein sequence ID" value="EQC42817.1"/>
    <property type="molecule type" value="Genomic_DNA"/>
</dbReference>
<evidence type="ECO:0000256" key="4">
    <source>
        <dbReference type="SAM" id="Phobius"/>
    </source>
</evidence>
<dbReference type="InterPro" id="IPR032675">
    <property type="entry name" value="LRR_dom_sf"/>
</dbReference>
<dbReference type="Gene3D" id="1.10.3520.10">
    <property type="entry name" value="Glycolipid transfer protein"/>
    <property type="match status" value="1"/>
</dbReference>
<dbReference type="eggNOG" id="KOG1259">
    <property type="taxonomic scope" value="Eukaryota"/>
</dbReference>
<dbReference type="VEuPathDB" id="FungiDB:SDRG_00537"/>
<evidence type="ECO:0000313" key="7">
    <source>
        <dbReference type="Proteomes" id="UP000030762"/>
    </source>
</evidence>
<keyword evidence="7" id="KW-1185">Reference proteome</keyword>
<keyword evidence="1" id="KW-0433">Leucine-rich repeat</keyword>
<dbReference type="InterPro" id="IPR001611">
    <property type="entry name" value="Leu-rich_rpt"/>
</dbReference>
<evidence type="ECO:0000313" key="6">
    <source>
        <dbReference type="EMBL" id="EQC42817.1"/>
    </source>
</evidence>
<dbReference type="Pfam" id="PF08718">
    <property type="entry name" value="GLTP"/>
    <property type="match status" value="1"/>
</dbReference>
<evidence type="ECO:0000256" key="3">
    <source>
        <dbReference type="SAM" id="MobiDB-lite"/>
    </source>
</evidence>
<dbReference type="InterPro" id="IPR014830">
    <property type="entry name" value="Glycolipid_transfer_prot_dom"/>
</dbReference>
<dbReference type="RefSeq" id="XP_008604240.1">
    <property type="nucleotide sequence ID" value="XM_008606018.1"/>
</dbReference>
<keyword evidence="4" id="KW-0812">Transmembrane</keyword>
<protein>
    <recommendedName>
        <fullName evidence="5">Glycolipid transfer protein domain-containing protein</fullName>
    </recommendedName>
</protein>
<dbReference type="GeneID" id="19941264"/>
<gene>
    <name evidence="6" type="ORF">SDRG_00537</name>
</gene>
<dbReference type="SUPFAM" id="SSF110004">
    <property type="entry name" value="Glycolipid transfer protein, GLTP"/>
    <property type="match status" value="1"/>
</dbReference>
<proteinExistence type="predicted"/>
<feature type="transmembrane region" description="Helical" evidence="4">
    <location>
        <begin position="528"/>
        <end position="551"/>
    </location>
</feature>
<dbReference type="InterPro" id="IPR036497">
    <property type="entry name" value="GLTP_sf"/>
</dbReference>
<feature type="compositionally biased region" description="Basic and acidic residues" evidence="3">
    <location>
        <begin position="14"/>
        <end position="23"/>
    </location>
</feature>
<dbReference type="InParanoid" id="T0SIN2"/>
<dbReference type="Gene3D" id="3.80.10.10">
    <property type="entry name" value="Ribonuclease Inhibitor"/>
    <property type="match status" value="2"/>
</dbReference>
<keyword evidence="2" id="KW-0677">Repeat</keyword>
<keyword evidence="4" id="KW-1133">Transmembrane helix</keyword>
<dbReference type="OMA" id="CLWARDE"/>
<feature type="region of interest" description="Disordered" evidence="3">
    <location>
        <begin position="42"/>
        <end position="101"/>
    </location>
</feature>
<organism evidence="6 7">
    <name type="scientific">Saprolegnia diclina (strain VS20)</name>
    <dbReference type="NCBI Taxonomy" id="1156394"/>
    <lineage>
        <taxon>Eukaryota</taxon>
        <taxon>Sar</taxon>
        <taxon>Stramenopiles</taxon>
        <taxon>Oomycota</taxon>
        <taxon>Saprolegniomycetes</taxon>
        <taxon>Saprolegniales</taxon>
        <taxon>Saprolegniaceae</taxon>
        <taxon>Saprolegnia</taxon>
    </lineage>
</organism>
<feature type="region of interest" description="Disordered" evidence="3">
    <location>
        <begin position="558"/>
        <end position="577"/>
    </location>
</feature>